<dbReference type="Gene3D" id="3.30.710.10">
    <property type="entry name" value="Potassium Channel Kv1.1, Chain A"/>
    <property type="match status" value="1"/>
</dbReference>
<dbReference type="Proteomes" id="UP001324427">
    <property type="component" value="Unassembled WGS sequence"/>
</dbReference>
<accession>A0AAV9JD10</accession>
<evidence type="ECO:0000313" key="2">
    <source>
        <dbReference type="Proteomes" id="UP001324427"/>
    </source>
</evidence>
<name>A0AAV9JD10_9PEZI</name>
<proteinExistence type="predicted"/>
<sequence length="248" mass="27610">MAELSGDAFVKALRSETVTLFVGPMAEPLTVSKALLCHKSDTFAKLLSKPGLTHLQLPGIGVPVGKIFVCWCYQERLQGIKAQPTLPERKEWKRLLIDLWLLGDVYDIPRLQNQVMKQLTGLFVTPSLMAKADIEYLWAREPTGEELKDLLVCTLVATLESANAVKTVADYEDLAVLPKFTAKLYTALKLWTEFAVPAKNKKNKWAALLQSEDLQKALRVTETKRKAPPQAAKALPKPFAPGEIIEID</sequence>
<protein>
    <recommendedName>
        <fullName evidence="3">BTB domain-containing protein</fullName>
    </recommendedName>
</protein>
<gene>
    <name evidence="1" type="ORF">LTR36_006001</name>
</gene>
<dbReference type="EMBL" id="JAVFHQ010000036">
    <property type="protein sequence ID" value="KAK4543003.1"/>
    <property type="molecule type" value="Genomic_DNA"/>
</dbReference>
<comment type="caution">
    <text evidence="1">The sequence shown here is derived from an EMBL/GenBank/DDBJ whole genome shotgun (WGS) entry which is preliminary data.</text>
</comment>
<evidence type="ECO:0008006" key="3">
    <source>
        <dbReference type="Google" id="ProtNLM"/>
    </source>
</evidence>
<dbReference type="AlphaFoldDB" id="A0AAV9JD10"/>
<evidence type="ECO:0000313" key="1">
    <source>
        <dbReference type="EMBL" id="KAK4543003.1"/>
    </source>
</evidence>
<organism evidence="1 2">
    <name type="scientific">Oleoguttula mirabilis</name>
    <dbReference type="NCBI Taxonomy" id="1507867"/>
    <lineage>
        <taxon>Eukaryota</taxon>
        <taxon>Fungi</taxon>
        <taxon>Dikarya</taxon>
        <taxon>Ascomycota</taxon>
        <taxon>Pezizomycotina</taxon>
        <taxon>Dothideomycetes</taxon>
        <taxon>Dothideomycetidae</taxon>
        <taxon>Mycosphaerellales</taxon>
        <taxon>Teratosphaeriaceae</taxon>
        <taxon>Oleoguttula</taxon>
    </lineage>
</organism>
<dbReference type="InterPro" id="IPR011333">
    <property type="entry name" value="SKP1/BTB/POZ_sf"/>
</dbReference>
<reference evidence="1 2" key="1">
    <citation type="submission" date="2021-11" db="EMBL/GenBank/DDBJ databases">
        <title>Black yeast isolated from Biological Soil Crust.</title>
        <authorList>
            <person name="Kurbessoian T."/>
        </authorList>
    </citation>
    <scope>NUCLEOTIDE SEQUENCE [LARGE SCALE GENOMIC DNA]</scope>
    <source>
        <strain evidence="1 2">CCFEE 5522</strain>
    </source>
</reference>
<keyword evidence="2" id="KW-1185">Reference proteome</keyword>